<dbReference type="InterPro" id="IPR036388">
    <property type="entry name" value="WH-like_DNA-bd_sf"/>
</dbReference>
<evidence type="ECO:0000313" key="6">
    <source>
        <dbReference type="EMBL" id="MDE8653428.1"/>
    </source>
</evidence>
<accession>A0ABT5WU74</accession>
<dbReference type="Gene3D" id="3.40.190.10">
    <property type="entry name" value="Periplasmic binding protein-like II"/>
    <property type="match status" value="2"/>
</dbReference>
<evidence type="ECO:0000313" key="7">
    <source>
        <dbReference type="Proteomes" id="UP001216253"/>
    </source>
</evidence>
<dbReference type="EMBL" id="JARESE010000061">
    <property type="protein sequence ID" value="MDE8653428.1"/>
    <property type="molecule type" value="Genomic_DNA"/>
</dbReference>
<dbReference type="Pfam" id="PF00126">
    <property type="entry name" value="HTH_1"/>
    <property type="match status" value="1"/>
</dbReference>
<evidence type="ECO:0000256" key="3">
    <source>
        <dbReference type="ARBA" id="ARBA00023125"/>
    </source>
</evidence>
<gene>
    <name evidence="6" type="ORF">PYV00_17145</name>
</gene>
<proteinExistence type="inferred from homology"/>
<dbReference type="InterPro" id="IPR036390">
    <property type="entry name" value="WH_DNA-bd_sf"/>
</dbReference>
<evidence type="ECO:0000256" key="2">
    <source>
        <dbReference type="ARBA" id="ARBA00023015"/>
    </source>
</evidence>
<keyword evidence="3" id="KW-0238">DNA-binding</keyword>
<evidence type="ECO:0000256" key="4">
    <source>
        <dbReference type="ARBA" id="ARBA00023163"/>
    </source>
</evidence>
<dbReference type="PRINTS" id="PR00039">
    <property type="entry name" value="HTHLYSR"/>
</dbReference>
<dbReference type="SUPFAM" id="SSF53850">
    <property type="entry name" value="Periplasmic binding protein-like II"/>
    <property type="match status" value="1"/>
</dbReference>
<reference evidence="6 7" key="1">
    <citation type="submission" date="2023-03" db="EMBL/GenBank/DDBJ databases">
        <title>NovoSphingobium album sp. nov. isolated from polycyclic aromatic hydrocarbons- and heavy-metal polluted soil.</title>
        <authorList>
            <person name="Liu Z."/>
            <person name="Wang K."/>
        </authorList>
    </citation>
    <scope>NUCLEOTIDE SEQUENCE [LARGE SCALE GENOMIC DNA]</scope>
    <source>
        <strain evidence="6 7">H3SJ31-1</strain>
    </source>
</reference>
<dbReference type="SUPFAM" id="SSF46785">
    <property type="entry name" value="Winged helix' DNA-binding domain"/>
    <property type="match status" value="1"/>
</dbReference>
<name>A0ABT5WU74_9SPHN</name>
<dbReference type="PROSITE" id="PS50931">
    <property type="entry name" value="HTH_LYSR"/>
    <property type="match status" value="1"/>
</dbReference>
<keyword evidence="2" id="KW-0805">Transcription regulation</keyword>
<dbReference type="Pfam" id="PF03466">
    <property type="entry name" value="LysR_substrate"/>
    <property type="match status" value="1"/>
</dbReference>
<dbReference type="InterPro" id="IPR000847">
    <property type="entry name" value="LysR_HTH_N"/>
</dbReference>
<evidence type="ECO:0000256" key="1">
    <source>
        <dbReference type="ARBA" id="ARBA00009437"/>
    </source>
</evidence>
<sequence>MHGSSFLCHRFGNTLSEHWQCSGGMTLDVRQMRYLVAVGEELNFTRAAERCHISQPPLSRAIRELESEIGTRLFDRDKHHVALTPAGASLMLSARKALAALDDGIHLARRTGMGLSGTLTFGFGGSTVYSLLPSLVRRFRETTADVELRFSAMSVLHQIEALRSGEIDVGILRLPIFDELIETRFVHSEPLVAALPLGHPLLAHSGAVSPADLRSSRFVTYESTRGFNFQADLLALCRLANFDPEIAHEAPTTEAVIGIVACGEGVAIVPASAERLRMRGVAFRPLEVPDATAERAVVRFALAWRAGELGATTRKFIDSVFATPGPDPTGDAQVMRDGGR</sequence>
<dbReference type="PANTHER" id="PTHR30346">
    <property type="entry name" value="TRANSCRIPTIONAL DUAL REGULATOR HCAR-RELATED"/>
    <property type="match status" value="1"/>
</dbReference>
<comment type="similarity">
    <text evidence="1">Belongs to the LysR transcriptional regulatory family.</text>
</comment>
<keyword evidence="7" id="KW-1185">Reference proteome</keyword>
<dbReference type="PANTHER" id="PTHR30346:SF28">
    <property type="entry name" value="HTH-TYPE TRANSCRIPTIONAL REGULATOR CYNR"/>
    <property type="match status" value="1"/>
</dbReference>
<organism evidence="6 7">
    <name type="scientific">Novosphingobium album</name>
    <name type="common">ex Liu et al. 2023</name>
    <dbReference type="NCBI Taxonomy" id="3031130"/>
    <lineage>
        <taxon>Bacteria</taxon>
        <taxon>Pseudomonadati</taxon>
        <taxon>Pseudomonadota</taxon>
        <taxon>Alphaproteobacteria</taxon>
        <taxon>Sphingomonadales</taxon>
        <taxon>Sphingomonadaceae</taxon>
        <taxon>Novosphingobium</taxon>
    </lineage>
</organism>
<dbReference type="CDD" id="cd08414">
    <property type="entry name" value="PBP2_LTTR_aromatics_like"/>
    <property type="match status" value="1"/>
</dbReference>
<protein>
    <submittedName>
        <fullName evidence="6">LysR substrate-binding domain-containing protein</fullName>
    </submittedName>
</protein>
<evidence type="ECO:0000259" key="5">
    <source>
        <dbReference type="PROSITE" id="PS50931"/>
    </source>
</evidence>
<dbReference type="InterPro" id="IPR005119">
    <property type="entry name" value="LysR_subst-bd"/>
</dbReference>
<dbReference type="Gene3D" id="1.10.10.10">
    <property type="entry name" value="Winged helix-like DNA-binding domain superfamily/Winged helix DNA-binding domain"/>
    <property type="match status" value="1"/>
</dbReference>
<feature type="domain" description="HTH lysR-type" evidence="5">
    <location>
        <begin position="27"/>
        <end position="84"/>
    </location>
</feature>
<dbReference type="Proteomes" id="UP001216253">
    <property type="component" value="Unassembled WGS sequence"/>
</dbReference>
<keyword evidence="4" id="KW-0804">Transcription</keyword>
<comment type="caution">
    <text evidence="6">The sequence shown here is derived from an EMBL/GenBank/DDBJ whole genome shotgun (WGS) entry which is preliminary data.</text>
</comment>